<dbReference type="AlphaFoldDB" id="A0AB36TDH5"/>
<organism evidence="1 2">
    <name type="scientific">Acetivibrio thermocellus AD2</name>
    <dbReference type="NCBI Taxonomy" id="1138384"/>
    <lineage>
        <taxon>Bacteria</taxon>
        <taxon>Bacillati</taxon>
        <taxon>Bacillota</taxon>
        <taxon>Clostridia</taxon>
        <taxon>Eubacteriales</taxon>
        <taxon>Oscillospiraceae</taxon>
        <taxon>Acetivibrio</taxon>
    </lineage>
</organism>
<proteinExistence type="predicted"/>
<reference evidence="1 2" key="1">
    <citation type="submission" date="2017-09" db="EMBL/GenBank/DDBJ databases">
        <title>Evaluation of Pacific Biosciences Sequencing Technology to Finishing C. thermocellum Genome Sequences.</title>
        <authorList>
            <person name="Brown S."/>
        </authorList>
    </citation>
    <scope>NUCLEOTIDE SEQUENCE [LARGE SCALE GENOMIC DNA]</scope>
    <source>
        <strain evidence="1 2">AD2</strain>
    </source>
</reference>
<accession>A0AB36TDH5</accession>
<evidence type="ECO:0000313" key="2">
    <source>
        <dbReference type="Proteomes" id="UP000223596"/>
    </source>
</evidence>
<comment type="caution">
    <text evidence="1">The sequence shown here is derived from an EMBL/GenBank/DDBJ whole genome shotgun (WGS) entry which is preliminary data.</text>
</comment>
<dbReference type="Proteomes" id="UP000223596">
    <property type="component" value="Unassembled WGS sequence"/>
</dbReference>
<gene>
    <name evidence="1" type="ORF">M972_11582</name>
</gene>
<dbReference type="EMBL" id="PDBW01000001">
    <property type="protein sequence ID" value="PFH01838.1"/>
    <property type="molecule type" value="Genomic_DNA"/>
</dbReference>
<sequence length="185" mass="21221">MKNAKVYKFIKPQDPLKEAVEIAEKLGIKGEVKKFENMNTYSIESDAGIFEYWYDTGKWQYMSADAGDITGGNVPNEEECLKIAKEFMNSMGMDIPERFQKIVFTEASSGDEFQGDYRIIHRTVNFYPVIDGKEVYGVSRITIRIGPFGKILGIEKFYKDYIEDGIYETIDADTVLKLLETDWGQ</sequence>
<protein>
    <submittedName>
        <fullName evidence="1">Uncharacterized protein</fullName>
    </submittedName>
</protein>
<name>A0AB36TDH5_ACETH</name>
<evidence type="ECO:0000313" key="1">
    <source>
        <dbReference type="EMBL" id="PFH01838.1"/>
    </source>
</evidence>